<dbReference type="Gene3D" id="3.30.360.10">
    <property type="entry name" value="Dihydrodipicolinate Reductase, domain 2"/>
    <property type="match status" value="1"/>
</dbReference>
<protein>
    <submittedName>
        <fullName evidence="3">Predicted dehydrogenase</fullName>
    </submittedName>
</protein>
<name>A0A1M5B969_9BACT</name>
<dbReference type="GO" id="GO:0000166">
    <property type="term" value="F:nucleotide binding"/>
    <property type="evidence" value="ECO:0007669"/>
    <property type="project" value="InterPro"/>
</dbReference>
<dbReference type="OrthoDB" id="9815825at2"/>
<accession>A0A1M5B969</accession>
<dbReference type="InterPro" id="IPR052515">
    <property type="entry name" value="Gfo/Idh/MocA_Oxidoreductase"/>
</dbReference>
<dbReference type="Pfam" id="PF22725">
    <property type="entry name" value="GFO_IDH_MocA_C3"/>
    <property type="match status" value="1"/>
</dbReference>
<organism evidence="3 4">
    <name type="scientific">Flavisolibacter ginsengisoli DSM 18119</name>
    <dbReference type="NCBI Taxonomy" id="1121884"/>
    <lineage>
        <taxon>Bacteria</taxon>
        <taxon>Pseudomonadati</taxon>
        <taxon>Bacteroidota</taxon>
        <taxon>Chitinophagia</taxon>
        <taxon>Chitinophagales</taxon>
        <taxon>Chitinophagaceae</taxon>
        <taxon>Flavisolibacter</taxon>
    </lineage>
</organism>
<dbReference type="SUPFAM" id="SSF55347">
    <property type="entry name" value="Glyceraldehyde-3-phosphate dehydrogenase-like, C-terminal domain"/>
    <property type="match status" value="1"/>
</dbReference>
<keyword evidence="4" id="KW-1185">Reference proteome</keyword>
<gene>
    <name evidence="3" type="ORF">SAMN02745131_02478</name>
</gene>
<dbReference type="InterPro" id="IPR036291">
    <property type="entry name" value="NAD(P)-bd_dom_sf"/>
</dbReference>
<dbReference type="PANTHER" id="PTHR43249:SF1">
    <property type="entry name" value="D-GLUCOSIDE 3-DEHYDROGENASE"/>
    <property type="match status" value="1"/>
</dbReference>
<dbReference type="SUPFAM" id="SSF51735">
    <property type="entry name" value="NAD(P)-binding Rossmann-fold domains"/>
    <property type="match status" value="1"/>
</dbReference>
<sequence length="367" mass="41674">MVKFSLIGAGRIAHRHAEHIIKNGELVAVCDNNPAALESFANDFPNVKKFYVINDLLENDFESDVINICSPNGFHCEHAIKCLQAGKHVVVEKPMALKTIDCHKMISVAKKFHRHLFVVKQNRFNPPIIKLKEVLDRNLLGKIYSAQLNCFWNRDKKYFNNSDWKGTVDLDGGILYTQFSHFIDLFLWVLGKPKAVRAYANNFHHRETIEFDDTITAIASFESGVIGTMNFTINSFNKNMEGSITLFGEKGTIKVGGQYLNELEYQNIDFYKIDDIPMGNPANNYGDYQGSMSNHDKIIENVLDVIDRNGTIAVDGNEAIKTVDFIEKIYASIEREEFMLNSNHKMIFGKSGIDILKETPSVKIVRP</sequence>
<dbReference type="Gene3D" id="3.40.50.720">
    <property type="entry name" value="NAD(P)-binding Rossmann-like Domain"/>
    <property type="match status" value="1"/>
</dbReference>
<evidence type="ECO:0000259" key="2">
    <source>
        <dbReference type="Pfam" id="PF22725"/>
    </source>
</evidence>
<dbReference type="Proteomes" id="UP000184048">
    <property type="component" value="Unassembled WGS sequence"/>
</dbReference>
<feature type="domain" description="Gfo/Idh/MocA-like oxidoreductase N-terminal" evidence="1">
    <location>
        <begin position="3"/>
        <end position="118"/>
    </location>
</feature>
<dbReference type="InterPro" id="IPR000683">
    <property type="entry name" value="Gfo/Idh/MocA-like_OxRdtase_N"/>
</dbReference>
<dbReference type="RefSeq" id="WP_072835657.1">
    <property type="nucleotide sequence ID" value="NZ_FQUU01000010.1"/>
</dbReference>
<dbReference type="Pfam" id="PF01408">
    <property type="entry name" value="GFO_IDH_MocA"/>
    <property type="match status" value="1"/>
</dbReference>
<proteinExistence type="predicted"/>
<dbReference type="PANTHER" id="PTHR43249">
    <property type="entry name" value="UDP-N-ACETYL-2-AMINO-2-DEOXY-D-GLUCURONATE OXIDASE"/>
    <property type="match status" value="1"/>
</dbReference>
<dbReference type="AlphaFoldDB" id="A0A1M5B969"/>
<dbReference type="InterPro" id="IPR055170">
    <property type="entry name" value="GFO_IDH_MocA-like_dom"/>
</dbReference>
<dbReference type="EMBL" id="FQUU01000010">
    <property type="protein sequence ID" value="SHF39101.1"/>
    <property type="molecule type" value="Genomic_DNA"/>
</dbReference>
<evidence type="ECO:0000313" key="4">
    <source>
        <dbReference type="Proteomes" id="UP000184048"/>
    </source>
</evidence>
<reference evidence="3 4" key="1">
    <citation type="submission" date="2016-11" db="EMBL/GenBank/DDBJ databases">
        <authorList>
            <person name="Jaros S."/>
            <person name="Januszkiewicz K."/>
            <person name="Wedrychowicz H."/>
        </authorList>
    </citation>
    <scope>NUCLEOTIDE SEQUENCE [LARGE SCALE GENOMIC DNA]</scope>
    <source>
        <strain evidence="3 4">DSM 18119</strain>
    </source>
</reference>
<dbReference type="STRING" id="1121884.SAMN02745131_02478"/>
<evidence type="ECO:0000259" key="1">
    <source>
        <dbReference type="Pfam" id="PF01408"/>
    </source>
</evidence>
<feature type="domain" description="GFO/IDH/MocA-like oxidoreductase" evidence="2">
    <location>
        <begin position="130"/>
        <end position="253"/>
    </location>
</feature>
<evidence type="ECO:0000313" key="3">
    <source>
        <dbReference type="EMBL" id="SHF39101.1"/>
    </source>
</evidence>